<sequence length="260" mass="28051">MLIVLTFPLWMQALLTIGGALAVTFTLRLTISRLPVGPRLDRARDAASALRQPATAFVALTLAMSGVEVINEYHRAGADAGREAGVLERLYRDSEAYGGAEASAFSTALVTYVRAVIDDEWAAMQEMHEHPGTKALFDQLFATSHQMHAADSREQIWLNDIIGQLNLAADLRRARISHAQANMPWIFYMVAIGGSMVVLCYASLLPPGPGAEPVLAGYALVIGLTILLVVSLDLPFSGTHGVKADDFKAVLENICLKTSC</sequence>
<keyword evidence="3" id="KW-1185">Reference proteome</keyword>
<dbReference type="RefSeq" id="WP_112146674.1">
    <property type="nucleotide sequence ID" value="NZ_PGTO01000016.1"/>
</dbReference>
<feature type="transmembrane region" description="Helical" evidence="1">
    <location>
        <begin position="185"/>
        <end position="204"/>
    </location>
</feature>
<name>A0A364NUW5_9PROT</name>
<dbReference type="Proteomes" id="UP000251075">
    <property type="component" value="Unassembled WGS sequence"/>
</dbReference>
<evidence type="ECO:0008006" key="4">
    <source>
        <dbReference type="Google" id="ProtNLM"/>
    </source>
</evidence>
<dbReference type="AlphaFoldDB" id="A0A364NUW5"/>
<comment type="caution">
    <text evidence="2">The sequence shown here is derived from an EMBL/GenBank/DDBJ whole genome shotgun (WGS) entry which is preliminary data.</text>
</comment>
<gene>
    <name evidence="2" type="ORF">CU669_16410</name>
</gene>
<dbReference type="InterPro" id="IPR025333">
    <property type="entry name" value="DUF4239"/>
</dbReference>
<dbReference type="OrthoDB" id="7375424at2"/>
<feature type="transmembrane region" description="Helical" evidence="1">
    <location>
        <begin position="12"/>
        <end position="31"/>
    </location>
</feature>
<keyword evidence="1" id="KW-0812">Transmembrane</keyword>
<evidence type="ECO:0000313" key="2">
    <source>
        <dbReference type="EMBL" id="RAU20852.1"/>
    </source>
</evidence>
<protein>
    <recommendedName>
        <fullName evidence="4">DUF4239 domain-containing protein</fullName>
    </recommendedName>
</protein>
<organism evidence="2 3">
    <name type="scientific">Paramagnetospirillum kuznetsovii</name>
    <dbReference type="NCBI Taxonomy" id="2053833"/>
    <lineage>
        <taxon>Bacteria</taxon>
        <taxon>Pseudomonadati</taxon>
        <taxon>Pseudomonadota</taxon>
        <taxon>Alphaproteobacteria</taxon>
        <taxon>Rhodospirillales</taxon>
        <taxon>Magnetospirillaceae</taxon>
        <taxon>Paramagnetospirillum</taxon>
    </lineage>
</organism>
<dbReference type="Pfam" id="PF14023">
    <property type="entry name" value="Bestrophin-like"/>
    <property type="match status" value="1"/>
</dbReference>
<keyword evidence="1" id="KW-1133">Transmembrane helix</keyword>
<proteinExistence type="predicted"/>
<keyword evidence="1" id="KW-0472">Membrane</keyword>
<accession>A0A364NUW5</accession>
<feature type="transmembrane region" description="Helical" evidence="1">
    <location>
        <begin position="216"/>
        <end position="234"/>
    </location>
</feature>
<evidence type="ECO:0000256" key="1">
    <source>
        <dbReference type="SAM" id="Phobius"/>
    </source>
</evidence>
<reference evidence="2 3" key="1">
    <citation type="submission" date="2017-11" db="EMBL/GenBank/DDBJ databases">
        <title>Draft genome sequence of magnetotactic bacterium Magnetospirillum kuznetsovii LBB-42.</title>
        <authorList>
            <person name="Grouzdev D.S."/>
            <person name="Rysina M.S."/>
            <person name="Baslerov R.V."/>
            <person name="Koziaeva V."/>
        </authorList>
    </citation>
    <scope>NUCLEOTIDE SEQUENCE [LARGE SCALE GENOMIC DNA]</scope>
    <source>
        <strain evidence="2 3">LBB-42</strain>
    </source>
</reference>
<evidence type="ECO:0000313" key="3">
    <source>
        <dbReference type="Proteomes" id="UP000251075"/>
    </source>
</evidence>
<dbReference type="EMBL" id="PGTO01000016">
    <property type="protein sequence ID" value="RAU20852.1"/>
    <property type="molecule type" value="Genomic_DNA"/>
</dbReference>